<sequence>MTKVNLDALIPREDFEVGENSNPGKKKETISIEDIKTDSFFFLNIRKPDFQRETNEWDKTKVCDFIKSFIDGDLIPAIILWRSTAGYLFVIDGSHRLSALAAWVNDDYGDGTTSKIFYDGIIPDEQIKIAQETRKVVNKNIGSYSDVNLALKHPDKFKPEIVKSAQNLSVLAIQVQWVEGDASKAENSFFKINQQATLIDKTELQLLESRRKPNSIAARAIIRSGTGHKYWSSFPAEIQNQIQEIAKEINEILFEPKLQTPIKTFDIPVAGKLYSAQTLPLILDFVNIVNHIDFNNKGIDDDTTGEETIKILKNVRKIAYRLNSNKPSSLGLHPVVYFYSKEGRHKTVSFLSIVDFVIELDKIKKINHFIEVREKFEELVLEYDYLFQQIYVKYRSVQKSYKHISKFFQEAVFYLKSGKTIEQTIDEMLSTPNLQYLTVRKIISQPTDLSAQDFNTNKKSEIYIKETLKNVPRCKICNGLIHRNSISIDHIQRKEDGGLANVDNGQITHPYCNTGYKN</sequence>
<dbReference type="Gene3D" id="1.10.30.50">
    <property type="match status" value="1"/>
</dbReference>
<feature type="domain" description="GmrSD restriction endonucleases N-terminal" evidence="2">
    <location>
        <begin position="45"/>
        <end position="203"/>
    </location>
</feature>
<dbReference type="Pfam" id="PF01844">
    <property type="entry name" value="HNH"/>
    <property type="match status" value="1"/>
</dbReference>
<protein>
    <submittedName>
        <fullName evidence="3">DUF262 domain-containing protein</fullName>
    </submittedName>
</protein>
<dbReference type="GO" id="GO:0008270">
    <property type="term" value="F:zinc ion binding"/>
    <property type="evidence" value="ECO:0007669"/>
    <property type="project" value="InterPro"/>
</dbReference>
<dbReference type="GO" id="GO:0004519">
    <property type="term" value="F:endonuclease activity"/>
    <property type="evidence" value="ECO:0007669"/>
    <property type="project" value="InterPro"/>
</dbReference>
<name>A0A7D7QPY1_9NOSO</name>
<dbReference type="InterPro" id="IPR003615">
    <property type="entry name" value="HNH_nuc"/>
</dbReference>
<organism evidence="3 4">
    <name type="scientific">Nostoc edaphicum CCNP1411</name>
    <dbReference type="NCBI Taxonomy" id="1472755"/>
    <lineage>
        <taxon>Bacteria</taxon>
        <taxon>Bacillati</taxon>
        <taxon>Cyanobacteriota</taxon>
        <taxon>Cyanophyceae</taxon>
        <taxon>Nostocales</taxon>
        <taxon>Nostocaceae</taxon>
        <taxon>Nostoc</taxon>
    </lineage>
</organism>
<dbReference type="AlphaFoldDB" id="A0A7D7QPY1"/>
<dbReference type="InterPro" id="IPR004919">
    <property type="entry name" value="GmrSD_N"/>
</dbReference>
<dbReference type="Proteomes" id="UP000514713">
    <property type="component" value="Chromosome"/>
</dbReference>
<dbReference type="RefSeq" id="WP_181928326.1">
    <property type="nucleotide sequence ID" value="NZ_CP054698.1"/>
</dbReference>
<dbReference type="EMBL" id="CP054698">
    <property type="protein sequence ID" value="QMS90540.1"/>
    <property type="molecule type" value="Genomic_DNA"/>
</dbReference>
<dbReference type="InterPro" id="IPR002711">
    <property type="entry name" value="HNH"/>
</dbReference>
<dbReference type="KEGG" id="ned:HUN01_24270"/>
<dbReference type="GO" id="GO:0003676">
    <property type="term" value="F:nucleic acid binding"/>
    <property type="evidence" value="ECO:0007669"/>
    <property type="project" value="InterPro"/>
</dbReference>
<gene>
    <name evidence="3" type="ORF">HUN01_24270</name>
</gene>
<evidence type="ECO:0000313" key="3">
    <source>
        <dbReference type="EMBL" id="QMS90540.1"/>
    </source>
</evidence>
<evidence type="ECO:0000313" key="4">
    <source>
        <dbReference type="Proteomes" id="UP000514713"/>
    </source>
</evidence>
<dbReference type="CDD" id="cd00085">
    <property type="entry name" value="HNHc"/>
    <property type="match status" value="1"/>
</dbReference>
<reference evidence="4" key="1">
    <citation type="submission" date="2020-06" db="EMBL/GenBank/DDBJ databases">
        <title>Nostoc edaphicum CCNP1411 genome.</title>
        <authorList>
            <person name="Fidor A."/>
            <person name="Grabski M."/>
            <person name="Gawor J."/>
            <person name="Gromadka R."/>
            <person name="Wegrzyn G."/>
            <person name="Mazur-Marzec H."/>
        </authorList>
    </citation>
    <scope>NUCLEOTIDE SEQUENCE [LARGE SCALE GENOMIC DNA]</scope>
    <source>
        <strain evidence="4">CCNP1411</strain>
    </source>
</reference>
<evidence type="ECO:0000259" key="2">
    <source>
        <dbReference type="Pfam" id="PF03235"/>
    </source>
</evidence>
<dbReference type="Pfam" id="PF03235">
    <property type="entry name" value="GmrSD_N"/>
    <property type="match status" value="1"/>
</dbReference>
<accession>A0A7D7QPY1</accession>
<keyword evidence="4" id="KW-1185">Reference proteome</keyword>
<proteinExistence type="predicted"/>
<evidence type="ECO:0000259" key="1">
    <source>
        <dbReference type="Pfam" id="PF01844"/>
    </source>
</evidence>
<feature type="domain" description="HNH" evidence="1">
    <location>
        <begin position="474"/>
        <end position="516"/>
    </location>
</feature>